<accession>A0A1X2HZF6</accession>
<dbReference type="GO" id="GO:0050660">
    <property type="term" value="F:flavin adenine dinucleotide binding"/>
    <property type="evidence" value="ECO:0007669"/>
    <property type="project" value="InterPro"/>
</dbReference>
<proteinExistence type="inferred from homology"/>
<dbReference type="STRING" id="90262.A0A1X2HZF6"/>
<evidence type="ECO:0000313" key="6">
    <source>
        <dbReference type="Proteomes" id="UP000193560"/>
    </source>
</evidence>
<evidence type="ECO:0000313" key="5">
    <source>
        <dbReference type="EMBL" id="ORZ05999.1"/>
    </source>
</evidence>
<keyword evidence="2" id="KW-0285">Flavoprotein</keyword>
<dbReference type="GO" id="GO:0004499">
    <property type="term" value="F:N,N-dimethylaniline monooxygenase activity"/>
    <property type="evidence" value="ECO:0007669"/>
    <property type="project" value="InterPro"/>
</dbReference>
<dbReference type="InterPro" id="IPR036188">
    <property type="entry name" value="FAD/NAD-bd_sf"/>
</dbReference>
<comment type="similarity">
    <text evidence="1">Belongs to the FAD-binding monooxygenase family.</text>
</comment>
<dbReference type="InterPro" id="IPR051209">
    <property type="entry name" value="FAD-bind_Monooxygenase_sf"/>
</dbReference>
<dbReference type="InterPro" id="IPR020946">
    <property type="entry name" value="Flavin_mOase-like"/>
</dbReference>
<keyword evidence="6" id="KW-1185">Reference proteome</keyword>
<evidence type="ECO:0000256" key="2">
    <source>
        <dbReference type="ARBA" id="ARBA00022630"/>
    </source>
</evidence>
<reference evidence="5 6" key="1">
    <citation type="submission" date="2016-07" db="EMBL/GenBank/DDBJ databases">
        <title>Pervasive Adenine N6-methylation of Active Genes in Fungi.</title>
        <authorList>
            <consortium name="DOE Joint Genome Institute"/>
            <person name="Mondo S.J."/>
            <person name="Dannebaum R.O."/>
            <person name="Kuo R.C."/>
            <person name="Labutti K."/>
            <person name="Haridas S."/>
            <person name="Kuo A."/>
            <person name="Salamov A."/>
            <person name="Ahrendt S.R."/>
            <person name="Lipzen A."/>
            <person name="Sullivan W."/>
            <person name="Andreopoulos W.B."/>
            <person name="Clum A."/>
            <person name="Lindquist E."/>
            <person name="Daum C."/>
            <person name="Ramamoorthy G.K."/>
            <person name="Gryganskyi A."/>
            <person name="Culley D."/>
            <person name="Magnuson J.K."/>
            <person name="James T.Y."/>
            <person name="O'Malley M.A."/>
            <person name="Stajich J.E."/>
            <person name="Spatafora J.W."/>
            <person name="Visel A."/>
            <person name="Grigoriev I.V."/>
        </authorList>
    </citation>
    <scope>NUCLEOTIDE SEQUENCE [LARGE SCALE GENOMIC DNA]</scope>
    <source>
        <strain evidence="5 6">NRRL 1336</strain>
    </source>
</reference>
<dbReference type="Proteomes" id="UP000193560">
    <property type="component" value="Unassembled WGS sequence"/>
</dbReference>
<keyword evidence="4" id="KW-0560">Oxidoreductase</keyword>
<dbReference type="GO" id="GO:0050661">
    <property type="term" value="F:NADP binding"/>
    <property type="evidence" value="ECO:0007669"/>
    <property type="project" value="InterPro"/>
</dbReference>
<gene>
    <name evidence="5" type="ORF">BCR42DRAFT_427457</name>
</gene>
<dbReference type="SUPFAM" id="SSF51905">
    <property type="entry name" value="FAD/NAD(P)-binding domain"/>
    <property type="match status" value="1"/>
</dbReference>
<protein>
    <submittedName>
        <fullName evidence="5">Putative flavo protein</fullName>
    </submittedName>
</protein>
<dbReference type="AlphaFoldDB" id="A0A1X2HZF6"/>
<dbReference type="PANTHER" id="PTHR42877">
    <property type="entry name" value="L-ORNITHINE N(5)-MONOOXYGENASE-RELATED"/>
    <property type="match status" value="1"/>
</dbReference>
<evidence type="ECO:0000256" key="3">
    <source>
        <dbReference type="ARBA" id="ARBA00022827"/>
    </source>
</evidence>
<name>A0A1X2HZF6_9FUNG</name>
<dbReference type="PANTHER" id="PTHR42877:SF4">
    <property type="entry name" value="FAD_NAD(P)-BINDING DOMAIN-CONTAINING PROTEIN-RELATED"/>
    <property type="match status" value="1"/>
</dbReference>
<dbReference type="Pfam" id="PF00743">
    <property type="entry name" value="FMO-like"/>
    <property type="match status" value="1"/>
</dbReference>
<dbReference type="OrthoDB" id="74360at2759"/>
<dbReference type="PRINTS" id="PR00469">
    <property type="entry name" value="PNDRDTASEII"/>
</dbReference>
<sequence length="504" mass="57327">MPNNKEKNLTALVIGAGFSGIGAAIQLSKQLGITADIIEHSSEVGGTWHSNTYPDCACDIQSHLYSFSFELNPDWSQSHSPQPEIYAYLQHVAKKYDLYKSIQLNTTVLKAEWCKERNQWKVDYAHNDHYDKIQSKYYDFLFSGIGGLRIPKIPKQLEGFSGTAIHTAQWDSNIDFTNKRVGIIGNGASAVQVLPFLQKKSSKLYNFQRTPSWVGPRQQTEFSNLVKFCFRWIPFVMRFYRWYLYWTYESRFYGFKYPDSKFAKKVTQLLAASISSRLVKAGKPDLASSLIPNYAVGCKRFLASDTYYETLAQDNVTVVPAGVDKIEGNKLWAGNSAYEVDILVLATGFEIQHPFGHLDIIGKNGISLKDLWKNEPPKTYKTVMMHGYPNFFHMLGPGAALGHNSVVAMIECQINFGIDCIKNMKRFQLNYIEPKKDAQEKFSSDLKNDLKSTVWLTGGCKSWYQNDNSGSVNLWSGTVTSFWWNLRNPTIKDFVQGHESKKLV</sequence>
<evidence type="ECO:0000256" key="1">
    <source>
        <dbReference type="ARBA" id="ARBA00010139"/>
    </source>
</evidence>
<organism evidence="5 6">
    <name type="scientific">Absidia repens</name>
    <dbReference type="NCBI Taxonomy" id="90262"/>
    <lineage>
        <taxon>Eukaryota</taxon>
        <taxon>Fungi</taxon>
        <taxon>Fungi incertae sedis</taxon>
        <taxon>Mucoromycota</taxon>
        <taxon>Mucoromycotina</taxon>
        <taxon>Mucoromycetes</taxon>
        <taxon>Mucorales</taxon>
        <taxon>Cunninghamellaceae</taxon>
        <taxon>Absidia</taxon>
    </lineage>
</organism>
<dbReference type="EMBL" id="MCGE01000041">
    <property type="protein sequence ID" value="ORZ05999.1"/>
    <property type="molecule type" value="Genomic_DNA"/>
</dbReference>
<dbReference type="Gene3D" id="3.50.50.60">
    <property type="entry name" value="FAD/NAD(P)-binding domain"/>
    <property type="match status" value="2"/>
</dbReference>
<evidence type="ECO:0000256" key="4">
    <source>
        <dbReference type="ARBA" id="ARBA00023002"/>
    </source>
</evidence>
<keyword evidence="3" id="KW-0274">FAD</keyword>
<comment type="caution">
    <text evidence="5">The sequence shown here is derived from an EMBL/GenBank/DDBJ whole genome shotgun (WGS) entry which is preliminary data.</text>
</comment>